<feature type="transmembrane region" description="Helical" evidence="9">
    <location>
        <begin position="187"/>
        <end position="206"/>
    </location>
</feature>
<evidence type="ECO:0000256" key="3">
    <source>
        <dbReference type="ARBA" id="ARBA00022475"/>
    </source>
</evidence>
<feature type="transmembrane region" description="Helical" evidence="9">
    <location>
        <begin position="361"/>
        <end position="385"/>
    </location>
</feature>
<dbReference type="Gene3D" id="1.20.1740.10">
    <property type="entry name" value="Amino acid/polyamine transporter I"/>
    <property type="match status" value="1"/>
</dbReference>
<feature type="transmembrane region" description="Helical" evidence="9">
    <location>
        <begin position="68"/>
        <end position="86"/>
    </location>
</feature>
<name>A0ABU2DTX9_9MICC</name>
<protein>
    <submittedName>
        <fullName evidence="10">HAAAP family serine/threonine permease</fullName>
    </submittedName>
</protein>
<feature type="transmembrane region" description="Helical" evidence="9">
    <location>
        <begin position="119"/>
        <end position="139"/>
    </location>
</feature>
<evidence type="ECO:0000256" key="5">
    <source>
        <dbReference type="ARBA" id="ARBA00022692"/>
    </source>
</evidence>
<dbReference type="PANTHER" id="PTHR35334:SF2">
    <property type="entry name" value="SERINE TRANSPORTER SDAC"/>
    <property type="match status" value="1"/>
</dbReference>
<dbReference type="EMBL" id="JAVKGR010000013">
    <property type="protein sequence ID" value="MDR8019962.1"/>
    <property type="molecule type" value="Genomic_DNA"/>
</dbReference>
<comment type="subcellular location">
    <subcellularLocation>
        <location evidence="1">Cell inner membrane</location>
        <topology evidence="1">Multi-pass membrane protein</topology>
    </subcellularLocation>
</comment>
<feature type="transmembrane region" description="Helical" evidence="9">
    <location>
        <begin position="420"/>
        <end position="442"/>
    </location>
</feature>
<proteinExistence type="predicted"/>
<evidence type="ECO:0000313" key="10">
    <source>
        <dbReference type="EMBL" id="MDR8019962.1"/>
    </source>
</evidence>
<evidence type="ECO:0000313" key="11">
    <source>
        <dbReference type="Proteomes" id="UP001251870"/>
    </source>
</evidence>
<dbReference type="Proteomes" id="UP001251870">
    <property type="component" value="Unassembled WGS sequence"/>
</dbReference>
<reference evidence="10 11" key="1">
    <citation type="submission" date="2023-09" db="EMBL/GenBank/DDBJ databases">
        <title>Description of three actinobacteria isolated from air of manufacturing shop in a pharmaceutical factory.</title>
        <authorList>
            <person name="Zhang D.-F."/>
        </authorList>
    </citation>
    <scope>NUCLEOTIDE SEQUENCE [LARGE SCALE GENOMIC DNA]</scope>
    <source>
        <strain evidence="10 11">LY-0111</strain>
    </source>
</reference>
<feature type="transmembrane region" description="Helical" evidence="9">
    <location>
        <begin position="221"/>
        <end position="248"/>
    </location>
</feature>
<keyword evidence="4" id="KW-0997">Cell inner membrane</keyword>
<evidence type="ECO:0000256" key="9">
    <source>
        <dbReference type="SAM" id="Phobius"/>
    </source>
</evidence>
<accession>A0ABU2DTX9</accession>
<sequence>MSTGPTDRASGDGAAAARPDAGGSAATGPEAEHHAPDRRFERTWMVSLFGTAVGAGILFLPINAGAGGLWPLVVATVLIGPMTYLAHRGLSRFVSASDHPGSDITVVARDLFGEAAGQVITVLYLLSILPIVMIYGIAITNTVDDLLTVQLGLASPSRWLLSGVLVAVLMLVMILGQRIMLVAMQWLVYPLIAILLGISVFLIPHWDFGVFLSAEQSPARMISALILVIPVLIFAFYFAAAVSQFTLAMQRRYQGEADARATVVLRRTTALLVIFTMGFVWSCVLALGVDGLREARDANLPVLSYLAQTLDSPIIAYLGPAVAIAAISSSFFGHYLGAAEGTAGLVRSGVKAMGRTPSEKAVRGSVAVFIFLLTWGAAVADLGVLDMIETLVGPVMALVLYLMPMYAIHRFEALRRFRGLGSNVFVTVAGFFAVGCIVYRVVVVGF</sequence>
<evidence type="ECO:0000256" key="1">
    <source>
        <dbReference type="ARBA" id="ARBA00004429"/>
    </source>
</evidence>
<evidence type="ECO:0000256" key="7">
    <source>
        <dbReference type="ARBA" id="ARBA00023136"/>
    </source>
</evidence>
<dbReference type="RefSeq" id="WP_310548949.1">
    <property type="nucleotide sequence ID" value="NZ_JAVKGR010000013.1"/>
</dbReference>
<keyword evidence="5 9" id="KW-0812">Transmembrane</keyword>
<dbReference type="PANTHER" id="PTHR35334">
    <property type="entry name" value="SERINE TRANSPORTER"/>
    <property type="match status" value="1"/>
</dbReference>
<feature type="transmembrane region" description="Helical" evidence="9">
    <location>
        <begin position="43"/>
        <end position="62"/>
    </location>
</feature>
<feature type="transmembrane region" description="Helical" evidence="9">
    <location>
        <begin position="314"/>
        <end position="337"/>
    </location>
</feature>
<comment type="caution">
    <text evidence="10">The sequence shown here is derived from an EMBL/GenBank/DDBJ whole genome shotgun (WGS) entry which is preliminary data.</text>
</comment>
<keyword evidence="6 9" id="KW-1133">Transmembrane helix</keyword>
<feature type="transmembrane region" description="Helical" evidence="9">
    <location>
        <begin position="391"/>
        <end position="408"/>
    </location>
</feature>
<evidence type="ECO:0000256" key="2">
    <source>
        <dbReference type="ARBA" id="ARBA00022448"/>
    </source>
</evidence>
<feature type="region of interest" description="Disordered" evidence="8">
    <location>
        <begin position="1"/>
        <end position="36"/>
    </location>
</feature>
<feature type="transmembrane region" description="Helical" evidence="9">
    <location>
        <begin position="159"/>
        <end position="175"/>
    </location>
</feature>
<keyword evidence="2" id="KW-0813">Transport</keyword>
<gene>
    <name evidence="10" type="ORF">RIL96_10345</name>
</gene>
<evidence type="ECO:0000256" key="6">
    <source>
        <dbReference type="ARBA" id="ARBA00022989"/>
    </source>
</evidence>
<evidence type="ECO:0000256" key="8">
    <source>
        <dbReference type="SAM" id="MobiDB-lite"/>
    </source>
</evidence>
<organism evidence="10 11">
    <name type="scientific">Nesterenkonia aerolata</name>
    <dbReference type="NCBI Taxonomy" id="3074079"/>
    <lineage>
        <taxon>Bacteria</taxon>
        <taxon>Bacillati</taxon>
        <taxon>Actinomycetota</taxon>
        <taxon>Actinomycetes</taxon>
        <taxon>Micrococcales</taxon>
        <taxon>Micrococcaceae</taxon>
        <taxon>Nesterenkonia</taxon>
    </lineage>
</organism>
<keyword evidence="11" id="KW-1185">Reference proteome</keyword>
<feature type="compositionally biased region" description="Low complexity" evidence="8">
    <location>
        <begin position="7"/>
        <end position="26"/>
    </location>
</feature>
<keyword evidence="7 9" id="KW-0472">Membrane</keyword>
<keyword evidence="3" id="KW-1003">Cell membrane</keyword>
<evidence type="ECO:0000256" key="4">
    <source>
        <dbReference type="ARBA" id="ARBA00022519"/>
    </source>
</evidence>
<feature type="transmembrane region" description="Helical" evidence="9">
    <location>
        <begin position="269"/>
        <end position="289"/>
    </location>
</feature>
<dbReference type="InterPro" id="IPR018227">
    <property type="entry name" value="Amino_acid_transport_2"/>
</dbReference>